<keyword evidence="3" id="KW-1185">Reference proteome</keyword>
<protein>
    <recommendedName>
        <fullName evidence="1">NACHT domain-containing protein</fullName>
    </recommendedName>
</protein>
<name>A0A226DTA6_FOLCA</name>
<evidence type="ECO:0000313" key="3">
    <source>
        <dbReference type="Proteomes" id="UP000198287"/>
    </source>
</evidence>
<dbReference type="OMA" id="HIFENDG"/>
<dbReference type="InterPro" id="IPR027417">
    <property type="entry name" value="P-loop_NTPase"/>
</dbReference>
<dbReference type="EMBL" id="LNIX01000011">
    <property type="protein sequence ID" value="OXA48735.1"/>
    <property type="molecule type" value="Genomic_DNA"/>
</dbReference>
<reference evidence="2 3" key="1">
    <citation type="submission" date="2015-12" db="EMBL/GenBank/DDBJ databases">
        <title>The genome of Folsomia candida.</title>
        <authorList>
            <person name="Faddeeva A."/>
            <person name="Derks M.F."/>
            <person name="Anvar Y."/>
            <person name="Smit S."/>
            <person name="Van Straalen N."/>
            <person name="Roelofs D."/>
        </authorList>
    </citation>
    <scope>NUCLEOTIDE SEQUENCE [LARGE SCALE GENOMIC DNA]</scope>
    <source>
        <strain evidence="2 3">VU population</strain>
        <tissue evidence="2">Whole body</tissue>
    </source>
</reference>
<dbReference type="Pfam" id="PF05729">
    <property type="entry name" value="NACHT"/>
    <property type="match status" value="1"/>
</dbReference>
<comment type="caution">
    <text evidence="2">The sequence shown here is derived from an EMBL/GenBank/DDBJ whole genome shotgun (WGS) entry which is preliminary data.</text>
</comment>
<organism evidence="2 3">
    <name type="scientific">Folsomia candida</name>
    <name type="common">Springtail</name>
    <dbReference type="NCBI Taxonomy" id="158441"/>
    <lineage>
        <taxon>Eukaryota</taxon>
        <taxon>Metazoa</taxon>
        <taxon>Ecdysozoa</taxon>
        <taxon>Arthropoda</taxon>
        <taxon>Hexapoda</taxon>
        <taxon>Collembola</taxon>
        <taxon>Entomobryomorpha</taxon>
        <taxon>Isotomoidea</taxon>
        <taxon>Isotomidae</taxon>
        <taxon>Proisotominae</taxon>
        <taxon>Folsomia</taxon>
    </lineage>
</organism>
<dbReference type="Proteomes" id="UP000198287">
    <property type="component" value="Unassembled WGS sequence"/>
</dbReference>
<dbReference type="InterPro" id="IPR007111">
    <property type="entry name" value="NACHT_NTPase"/>
</dbReference>
<proteinExistence type="predicted"/>
<dbReference type="InterPro" id="IPR029058">
    <property type="entry name" value="AB_hydrolase_fold"/>
</dbReference>
<dbReference type="Gene3D" id="3.40.50.1820">
    <property type="entry name" value="alpha/beta hydrolase"/>
    <property type="match status" value="1"/>
</dbReference>
<evidence type="ECO:0000259" key="1">
    <source>
        <dbReference type="Pfam" id="PF05729"/>
    </source>
</evidence>
<dbReference type="PANTHER" id="PTHR46312">
    <property type="entry name" value="NACHT DOMAIN-CONTAINING PROTEIN"/>
    <property type="match status" value="1"/>
</dbReference>
<dbReference type="SUPFAM" id="SSF53474">
    <property type="entry name" value="alpha/beta-Hydrolases"/>
    <property type="match status" value="1"/>
</dbReference>
<evidence type="ECO:0000313" key="2">
    <source>
        <dbReference type="EMBL" id="OXA48735.1"/>
    </source>
</evidence>
<gene>
    <name evidence="2" type="ORF">Fcan01_16779</name>
</gene>
<dbReference type="OrthoDB" id="6693298at2759"/>
<accession>A0A226DTA6</accession>
<sequence>MVTLERDKGLIVDSNADYGKISQSLRMCLVEPEITREFLNLQLHPSTLDLSGFSTLVYGNDSDNTDWVNDYVLLCCARSAKTGYGGAVYYRPKNSNRHHQIIIAHKGTDSSKDLEADLDGVAKNKLTPQINSCCTFVLDFIANFFPQDETTESVLKSVQFSTTGHSLGGWLSQISAFALKYLQFSSDRDIFELKGKDRFDIHPHCEAFDSPGAYQIIHKITSLKPFRRLKSQTQNFGLDISNFVFSPNAVNVVNQHIGNIFLLPWIPDMSVELVTPSTYLSITNLTYTKETHKMGLFVEQLKMNSNPRFTTIEQWVLIVFRNWDSSQHTHSHPVTKALGMVGTAIVKIFQNAASEYDDFFRSGMQVVVTNSHALKINTHSLGTQVKQVIEILKTVNIWKDYFGNSVKLPEKFNLVELECILKILDKSDNNFLVFSSTEDLTILQNCGILKQKINEISLQLGNFEAAQCLYSSARYIKELQDKFISLEFDCANNSIWKSHYAFRCVQLLELFCFKVSSFITEGKCGLSSRNCLILKFADITGLNWVPSELQYIFVDCSDCGEITEITKGSNSSKCQLVYITIDPNNNNDKFSLSISTATVPQILRQKVSLNGVNVELGVLVGPVSNYNDLLNCLLNEPAKLNLILQKNAIEKLELGSKLPSIHDNITIYTEPCRNFASVEEAVKIFKVNLVGFKLGQIVIYGGAGERLAKHLEKEGLPHQIVKSGIDPVKYFQQLVGEAPDSVFELVEYNLHTLEWKLHYNPNLYMSRKVIPPAIDMRTLANHMSAIFEKRADAGTDIEVLELSCSKVKEADKEEFLRKCFGVADEDLETIEFRPTMSGECRVTFKSSNGVGKCLDYAAKEVFKENVLNTGEEGRVLYCFSDNPGMGKSFFMTKFASNILKNNITWKWVFFLELRELSAFHLLTNGKTKDLDLNIERICSFLIYNLSLDPLRSLLFRNVLKQNSAKIIMILDGFDELPNEHKQKFCKVLKFLTKFTKIGISVSTRQRDAIAIETSLGVLSHHLLPIEKLNIQTFLNNIWSGSIREIEHQDRLAQFSTALLSKVDLNVVDRLFLGIPLHLKMLSVSFEESALEFCSGNGVIENYIPSEYGLRFLLDRFIDTKYKIFFNKMGWQDGNGHWQDLKPVLTYKFEREQEFIAGEVLGLGQEFETLMWELCREKRNPNFPIEIYRVGIVVSMCGKPDFLHRSIAEYYVANHIYNCFLELLNLAGDSNSDNEHELLKFIKKLFPVSRRALFETGARLVRLFLNQHIQNDEILLTALRNGTLPQISVGGFDEFITECVYEIVRRENSLKYFFSFAINSFINWNDTTEIVCLIICITSLCVIPTTMDTIECVFLLIHSHVLQLGIDRSILRLLTNPELSQDAIGDIRYLKGLEDHDFTWSRFRYDLKAMLQADFEWNVLKESLDKMD</sequence>
<feature type="domain" description="NACHT" evidence="1">
    <location>
        <begin position="883"/>
        <end position="1015"/>
    </location>
</feature>
<dbReference type="PANTHER" id="PTHR46312:SF2">
    <property type="entry name" value="NUCLEOTIDE-BINDING OLIGOMERIZATION DOMAIN-CONTAINING PROTEIN 2-LIKE"/>
    <property type="match status" value="1"/>
</dbReference>
<dbReference type="Gene3D" id="3.40.50.300">
    <property type="entry name" value="P-loop containing nucleotide triphosphate hydrolases"/>
    <property type="match status" value="1"/>
</dbReference>